<keyword evidence="3" id="KW-1185">Reference proteome</keyword>
<dbReference type="Gene3D" id="1.10.260.40">
    <property type="entry name" value="lambda repressor-like DNA-binding domains"/>
    <property type="match status" value="1"/>
</dbReference>
<evidence type="ECO:0000259" key="1">
    <source>
        <dbReference type="PROSITE" id="PS50943"/>
    </source>
</evidence>
<dbReference type="PROSITE" id="PS50943">
    <property type="entry name" value="HTH_CROC1"/>
    <property type="match status" value="1"/>
</dbReference>
<dbReference type="InterPro" id="IPR001387">
    <property type="entry name" value="Cro/C1-type_HTH"/>
</dbReference>
<dbReference type="AlphaFoldDB" id="A1HR31"/>
<organism evidence="2 3">
    <name type="scientific">Thermosinus carboxydivorans Nor1</name>
    <dbReference type="NCBI Taxonomy" id="401526"/>
    <lineage>
        <taxon>Bacteria</taxon>
        <taxon>Bacillati</taxon>
        <taxon>Bacillota</taxon>
        <taxon>Negativicutes</taxon>
        <taxon>Selenomonadales</taxon>
        <taxon>Sporomusaceae</taxon>
        <taxon>Thermosinus</taxon>
    </lineage>
</organism>
<dbReference type="GO" id="GO:0003677">
    <property type="term" value="F:DNA binding"/>
    <property type="evidence" value="ECO:0007669"/>
    <property type="project" value="InterPro"/>
</dbReference>
<accession>A1HR31</accession>
<dbReference type="eggNOG" id="COG1476">
    <property type="taxonomic scope" value="Bacteria"/>
</dbReference>
<gene>
    <name evidence="2" type="ORF">TcarDRAFT_1302</name>
</gene>
<proteinExistence type="predicted"/>
<evidence type="ECO:0000313" key="3">
    <source>
        <dbReference type="Proteomes" id="UP000005139"/>
    </source>
</evidence>
<evidence type="ECO:0000313" key="2">
    <source>
        <dbReference type="EMBL" id="EAX47567.1"/>
    </source>
</evidence>
<dbReference type="CDD" id="cd00093">
    <property type="entry name" value="HTH_XRE"/>
    <property type="match status" value="1"/>
</dbReference>
<dbReference type="SMART" id="SM00530">
    <property type="entry name" value="HTH_XRE"/>
    <property type="match status" value="1"/>
</dbReference>
<feature type="domain" description="HTH cro/C1-type" evidence="1">
    <location>
        <begin position="18"/>
        <end position="72"/>
    </location>
</feature>
<dbReference type="Pfam" id="PF01381">
    <property type="entry name" value="HTH_3"/>
    <property type="match status" value="1"/>
</dbReference>
<dbReference type="InterPro" id="IPR010982">
    <property type="entry name" value="Lambda_DNA-bd_dom_sf"/>
</dbReference>
<reference evidence="2 3" key="1">
    <citation type="submission" date="2007-01" db="EMBL/GenBank/DDBJ databases">
        <title>Annotation of the draft genome assembly of Thermosinus carboxydivorans Nor1.</title>
        <authorList>
            <consortium name="US DOE Joint Genome Institute (JGI-ORNL)"/>
            <person name="Larimer F."/>
            <person name="Land M."/>
            <person name="Hauser L."/>
        </authorList>
    </citation>
    <scope>NUCLEOTIDE SEQUENCE [LARGE SCALE GENOMIC DNA]</scope>
    <source>
        <strain evidence="2 3">Nor1</strain>
    </source>
</reference>
<dbReference type="SUPFAM" id="SSF47413">
    <property type="entry name" value="lambda repressor-like DNA-binding domains"/>
    <property type="match status" value="1"/>
</dbReference>
<dbReference type="EMBL" id="AAWL01000009">
    <property type="protein sequence ID" value="EAX47567.1"/>
    <property type="molecule type" value="Genomic_DNA"/>
</dbReference>
<name>A1HR31_9FIRM</name>
<sequence>MKVALRHKGGEKVKRVWLERVLQNKKMTHQEAANLIGIERSYFTQIVNGRRRPSPEVAQKIGQALGFDWTIFFNCYCGVKPHDNQAATVEPEPAA</sequence>
<reference evidence="2 3" key="2">
    <citation type="submission" date="2007-01" db="EMBL/GenBank/DDBJ databases">
        <title>Sequencing of the draft genome and assembly of Thermosinus carboxydivorans Nor1.</title>
        <authorList>
            <consortium name="US DOE Joint Genome Institute (JGI-PGF)"/>
            <person name="Copeland A."/>
            <person name="Lucas S."/>
            <person name="Lapidus A."/>
            <person name="Barry K."/>
            <person name="Glavina del Rio T."/>
            <person name="Dalin E."/>
            <person name="Tice H."/>
            <person name="Bruce D."/>
            <person name="Pitluck S."/>
            <person name="Richardson P."/>
        </authorList>
    </citation>
    <scope>NUCLEOTIDE SEQUENCE [LARGE SCALE GENOMIC DNA]</scope>
    <source>
        <strain evidence="2 3">Nor1</strain>
    </source>
</reference>
<protein>
    <submittedName>
        <fullName evidence="2">Plasmid maintenance system antidote protein, XRE family</fullName>
    </submittedName>
</protein>
<dbReference type="Proteomes" id="UP000005139">
    <property type="component" value="Unassembled WGS sequence"/>
</dbReference>
<comment type="caution">
    <text evidence="2">The sequence shown here is derived from an EMBL/GenBank/DDBJ whole genome shotgun (WGS) entry which is preliminary data.</text>
</comment>